<sequence length="251" mass="28837">MCASGDLSHEFECFGHISWNSCSTSAPPTGRGRFIDPLLADFELVRNWLTFCCKNHTRDCTVESGDPIRMFQLIDCNSNKIVTAIRRMKYIALSYVWGVHSSEDALEDGKLVWKHLPQTIRDAIKITKLLGYRYLWVDRYCIPADPRLKHTQIRKMDIIYQHAQATLLGAAGKNATYGLPGAGTRCRKTQRAVEMGQHKLFSTFARPETVIKQSTWMTRGWTYQEAMLSKRRIFFTDEQVYFECAGMQCSE</sequence>
<dbReference type="PANTHER" id="PTHR33112:SF1">
    <property type="entry name" value="HETEROKARYON INCOMPATIBILITY DOMAIN-CONTAINING PROTEIN"/>
    <property type="match status" value="1"/>
</dbReference>
<dbReference type="Proteomes" id="UP000799429">
    <property type="component" value="Unassembled WGS sequence"/>
</dbReference>
<dbReference type="EMBL" id="MU006101">
    <property type="protein sequence ID" value="KAF2836990.1"/>
    <property type="molecule type" value="Genomic_DNA"/>
</dbReference>
<name>A0A9P4S879_9PEZI</name>
<feature type="non-terminal residue" evidence="2">
    <location>
        <position position="251"/>
    </location>
</feature>
<protein>
    <submittedName>
        <fullName evidence="2">HET-domain-containing protein</fullName>
    </submittedName>
</protein>
<proteinExistence type="predicted"/>
<feature type="domain" description="Heterokaryon incompatibility" evidence="1">
    <location>
        <begin position="90"/>
        <end position="225"/>
    </location>
</feature>
<dbReference type="InterPro" id="IPR010730">
    <property type="entry name" value="HET"/>
</dbReference>
<evidence type="ECO:0000259" key="1">
    <source>
        <dbReference type="Pfam" id="PF06985"/>
    </source>
</evidence>
<dbReference type="PANTHER" id="PTHR33112">
    <property type="entry name" value="DOMAIN PROTEIN, PUTATIVE-RELATED"/>
    <property type="match status" value="1"/>
</dbReference>
<accession>A0A9P4S879</accession>
<reference evidence="2" key="1">
    <citation type="journal article" date="2020" name="Stud. Mycol.">
        <title>101 Dothideomycetes genomes: a test case for predicting lifestyles and emergence of pathogens.</title>
        <authorList>
            <person name="Haridas S."/>
            <person name="Albert R."/>
            <person name="Binder M."/>
            <person name="Bloem J."/>
            <person name="Labutti K."/>
            <person name="Salamov A."/>
            <person name="Andreopoulos B."/>
            <person name="Baker S."/>
            <person name="Barry K."/>
            <person name="Bills G."/>
            <person name="Bluhm B."/>
            <person name="Cannon C."/>
            <person name="Castanera R."/>
            <person name="Culley D."/>
            <person name="Daum C."/>
            <person name="Ezra D."/>
            <person name="Gonzalez J."/>
            <person name="Henrissat B."/>
            <person name="Kuo A."/>
            <person name="Liang C."/>
            <person name="Lipzen A."/>
            <person name="Lutzoni F."/>
            <person name="Magnuson J."/>
            <person name="Mondo S."/>
            <person name="Nolan M."/>
            <person name="Ohm R."/>
            <person name="Pangilinan J."/>
            <person name="Park H.-J."/>
            <person name="Ramirez L."/>
            <person name="Alfaro M."/>
            <person name="Sun H."/>
            <person name="Tritt A."/>
            <person name="Yoshinaga Y."/>
            <person name="Zwiers L.-H."/>
            <person name="Turgeon B."/>
            <person name="Goodwin S."/>
            <person name="Spatafora J."/>
            <person name="Crous P."/>
            <person name="Grigoriev I."/>
        </authorList>
    </citation>
    <scope>NUCLEOTIDE SEQUENCE</scope>
    <source>
        <strain evidence="2">CBS 101060</strain>
    </source>
</reference>
<dbReference type="Pfam" id="PF06985">
    <property type="entry name" value="HET"/>
    <property type="match status" value="1"/>
</dbReference>
<gene>
    <name evidence="2" type="ORF">M501DRAFT_938701</name>
</gene>
<evidence type="ECO:0000313" key="3">
    <source>
        <dbReference type="Proteomes" id="UP000799429"/>
    </source>
</evidence>
<keyword evidence="3" id="KW-1185">Reference proteome</keyword>
<evidence type="ECO:0000313" key="2">
    <source>
        <dbReference type="EMBL" id="KAF2836990.1"/>
    </source>
</evidence>
<dbReference type="AlphaFoldDB" id="A0A9P4S879"/>
<dbReference type="OrthoDB" id="5428863at2759"/>
<comment type="caution">
    <text evidence="2">The sequence shown here is derived from an EMBL/GenBank/DDBJ whole genome shotgun (WGS) entry which is preliminary data.</text>
</comment>
<organism evidence="2 3">
    <name type="scientific">Patellaria atrata CBS 101060</name>
    <dbReference type="NCBI Taxonomy" id="1346257"/>
    <lineage>
        <taxon>Eukaryota</taxon>
        <taxon>Fungi</taxon>
        <taxon>Dikarya</taxon>
        <taxon>Ascomycota</taxon>
        <taxon>Pezizomycotina</taxon>
        <taxon>Dothideomycetes</taxon>
        <taxon>Dothideomycetes incertae sedis</taxon>
        <taxon>Patellariales</taxon>
        <taxon>Patellariaceae</taxon>
        <taxon>Patellaria</taxon>
    </lineage>
</organism>